<dbReference type="CDD" id="cd06257">
    <property type="entry name" value="DnaJ"/>
    <property type="match status" value="1"/>
</dbReference>
<dbReference type="InterPro" id="IPR036322">
    <property type="entry name" value="WD40_repeat_dom_sf"/>
</dbReference>
<evidence type="ECO:0000256" key="4">
    <source>
        <dbReference type="PROSITE-ProRule" id="PRU00339"/>
    </source>
</evidence>
<feature type="repeat" description="WD" evidence="3">
    <location>
        <begin position="404"/>
        <end position="445"/>
    </location>
</feature>
<keyword evidence="4" id="KW-0802">TPR repeat</keyword>
<feature type="repeat" description="WD" evidence="3">
    <location>
        <begin position="191"/>
        <end position="232"/>
    </location>
</feature>
<dbReference type="Pfam" id="PF00226">
    <property type="entry name" value="DnaJ"/>
    <property type="match status" value="1"/>
</dbReference>
<evidence type="ECO:0000256" key="1">
    <source>
        <dbReference type="ARBA" id="ARBA00022574"/>
    </source>
</evidence>
<dbReference type="SMART" id="SM00028">
    <property type="entry name" value="TPR"/>
    <property type="match status" value="1"/>
</dbReference>
<accession>A0A563VVG8</accession>
<dbReference type="PROSITE" id="PS50005">
    <property type="entry name" value="TPR"/>
    <property type="match status" value="1"/>
</dbReference>
<feature type="repeat" description="WD" evidence="3">
    <location>
        <begin position="233"/>
        <end position="274"/>
    </location>
</feature>
<dbReference type="SUPFAM" id="SSF50978">
    <property type="entry name" value="WD40 repeat-like"/>
    <property type="match status" value="1"/>
</dbReference>
<feature type="repeat" description="TPR" evidence="4">
    <location>
        <begin position="91"/>
        <end position="124"/>
    </location>
</feature>
<dbReference type="SUPFAM" id="SSF46565">
    <property type="entry name" value="Chaperone J-domain"/>
    <property type="match status" value="1"/>
</dbReference>
<reference evidence="6 7" key="1">
    <citation type="submission" date="2019-01" db="EMBL/GenBank/DDBJ databases">
        <authorList>
            <person name="Brito A."/>
        </authorList>
    </citation>
    <scope>NUCLEOTIDE SEQUENCE [LARGE SCALE GENOMIC DNA]</scope>
    <source>
        <strain evidence="6">1</strain>
    </source>
</reference>
<dbReference type="PANTHER" id="PTHR19879">
    <property type="entry name" value="TRANSCRIPTION INITIATION FACTOR TFIID"/>
    <property type="match status" value="1"/>
</dbReference>
<evidence type="ECO:0000259" key="5">
    <source>
        <dbReference type="PROSITE" id="PS50076"/>
    </source>
</evidence>
<protein>
    <submittedName>
        <fullName evidence="6">Putative Heat shock protein DnaJ domain-containing protein</fullName>
    </submittedName>
</protein>
<dbReference type="InterPro" id="IPR036869">
    <property type="entry name" value="J_dom_sf"/>
</dbReference>
<dbReference type="PROSITE" id="PS50082">
    <property type="entry name" value="WD_REPEATS_2"/>
    <property type="match status" value="6"/>
</dbReference>
<dbReference type="EMBL" id="CAACVJ010000262">
    <property type="protein sequence ID" value="VEP15432.1"/>
    <property type="molecule type" value="Genomic_DNA"/>
</dbReference>
<keyword evidence="7" id="KW-1185">Reference proteome</keyword>
<feature type="repeat" description="WD" evidence="3">
    <location>
        <begin position="446"/>
        <end position="482"/>
    </location>
</feature>
<dbReference type="SMART" id="SM00271">
    <property type="entry name" value="DnaJ"/>
    <property type="match status" value="1"/>
</dbReference>
<dbReference type="InterPro" id="IPR019775">
    <property type="entry name" value="WD40_repeat_CS"/>
</dbReference>
<dbReference type="RefSeq" id="WP_144874202.1">
    <property type="nucleotide sequence ID" value="NZ_LR214071.1"/>
</dbReference>
<feature type="repeat" description="WD" evidence="3">
    <location>
        <begin position="369"/>
        <end position="403"/>
    </location>
</feature>
<sequence>MNEFAQYYKVLGLEITATSAEVKQAYRSLAKKWHPDRFVNQPQLRDKAQQEIQKINQAYEVLKNYIPQEQTVSNRTNVSSNYRVQTTKNAPEIHYQRGVEFAETEQYEDAIAEFSRAIKLDHDYLKAYQYRGFILSKLGYELRANSDFRMVAGLKLKQKTQPAEKEKVNNYNYSNTSNIQYNQYWQCWQTLLAHRKTVSSIITSQNNQFFVSSSHDGNIKLWRTSTGRVMATLKGNSVAINSLTLSSSDKILITGNQDRTIRFWNLEQKKALTTLSNKFSQHFQEIIAVALDSRTNTLISAGADNLIKIWDLDRGTQIKNIACKSADITCLALNERQGYFCNGGLERQLRIRAIKTGKVILSLRGDSGVFSLAFSPNGKYLAVGQINCQIQIWNLETGQRHNILIGHQDRISTLTFSTDNKTLISGSWDTSIKLWNIEMGILIDTLQDHKSAVSALAITPDRKTIISGSRDCTIKMWRTKIV</sequence>
<dbReference type="OrthoDB" id="494465at2"/>
<dbReference type="PROSITE" id="PS50294">
    <property type="entry name" value="WD_REPEATS_REGION"/>
    <property type="match status" value="5"/>
</dbReference>
<organism evidence="6 7">
    <name type="scientific">Hyella patelloides LEGE 07179</name>
    <dbReference type="NCBI Taxonomy" id="945734"/>
    <lineage>
        <taxon>Bacteria</taxon>
        <taxon>Bacillati</taxon>
        <taxon>Cyanobacteriota</taxon>
        <taxon>Cyanophyceae</taxon>
        <taxon>Pleurocapsales</taxon>
        <taxon>Hyellaceae</taxon>
        <taxon>Hyella</taxon>
    </lineage>
</organism>
<feature type="domain" description="J" evidence="5">
    <location>
        <begin position="6"/>
        <end position="77"/>
    </location>
</feature>
<dbReference type="PRINTS" id="PR00625">
    <property type="entry name" value="JDOMAIN"/>
</dbReference>
<dbReference type="InterPro" id="IPR001680">
    <property type="entry name" value="WD40_rpt"/>
</dbReference>
<evidence type="ECO:0000313" key="6">
    <source>
        <dbReference type="EMBL" id="VEP15432.1"/>
    </source>
</evidence>
<dbReference type="AlphaFoldDB" id="A0A563VVG8"/>
<keyword evidence="6" id="KW-0346">Stress response</keyword>
<dbReference type="Gene3D" id="1.25.40.10">
    <property type="entry name" value="Tetratricopeptide repeat domain"/>
    <property type="match status" value="1"/>
</dbReference>
<dbReference type="InterPro" id="IPR019734">
    <property type="entry name" value="TPR_rpt"/>
</dbReference>
<feature type="repeat" description="WD" evidence="3">
    <location>
        <begin position="279"/>
        <end position="320"/>
    </location>
</feature>
<dbReference type="PROSITE" id="PS50076">
    <property type="entry name" value="DNAJ_2"/>
    <property type="match status" value="1"/>
</dbReference>
<dbReference type="InterPro" id="IPR015943">
    <property type="entry name" value="WD40/YVTN_repeat-like_dom_sf"/>
</dbReference>
<dbReference type="InterPro" id="IPR020472">
    <property type="entry name" value="WD40_PAC1"/>
</dbReference>
<evidence type="ECO:0000313" key="7">
    <source>
        <dbReference type="Proteomes" id="UP000320055"/>
    </source>
</evidence>
<keyword evidence="1 3" id="KW-0853">WD repeat</keyword>
<dbReference type="SUPFAM" id="SSF48452">
    <property type="entry name" value="TPR-like"/>
    <property type="match status" value="1"/>
</dbReference>
<dbReference type="Gene3D" id="2.130.10.10">
    <property type="entry name" value="YVTN repeat-like/Quinoprotein amine dehydrogenase"/>
    <property type="match status" value="2"/>
</dbReference>
<dbReference type="Gene3D" id="1.10.287.110">
    <property type="entry name" value="DnaJ domain"/>
    <property type="match status" value="1"/>
</dbReference>
<dbReference type="Pfam" id="PF13414">
    <property type="entry name" value="TPR_11"/>
    <property type="match status" value="1"/>
</dbReference>
<evidence type="ECO:0000256" key="3">
    <source>
        <dbReference type="PROSITE-ProRule" id="PRU00221"/>
    </source>
</evidence>
<evidence type="ECO:0000256" key="2">
    <source>
        <dbReference type="ARBA" id="ARBA00022737"/>
    </source>
</evidence>
<dbReference type="Proteomes" id="UP000320055">
    <property type="component" value="Unassembled WGS sequence"/>
</dbReference>
<dbReference type="InterPro" id="IPR011990">
    <property type="entry name" value="TPR-like_helical_dom_sf"/>
</dbReference>
<dbReference type="CDD" id="cd00200">
    <property type="entry name" value="WD40"/>
    <property type="match status" value="1"/>
</dbReference>
<dbReference type="PRINTS" id="PR00320">
    <property type="entry name" value="GPROTEINBRPT"/>
</dbReference>
<dbReference type="PANTHER" id="PTHR19879:SF9">
    <property type="entry name" value="TRANSCRIPTION INITIATION FACTOR TFIID SUBUNIT 5"/>
    <property type="match status" value="1"/>
</dbReference>
<dbReference type="InterPro" id="IPR001623">
    <property type="entry name" value="DnaJ_domain"/>
</dbReference>
<proteinExistence type="predicted"/>
<gene>
    <name evidence="6" type="ORF">H1P_3340003</name>
</gene>
<dbReference type="Pfam" id="PF00400">
    <property type="entry name" value="WD40"/>
    <property type="match status" value="6"/>
</dbReference>
<dbReference type="SMART" id="SM00320">
    <property type="entry name" value="WD40"/>
    <property type="match status" value="7"/>
</dbReference>
<keyword evidence="2" id="KW-0677">Repeat</keyword>
<name>A0A563VVG8_9CYAN</name>
<dbReference type="PROSITE" id="PS00678">
    <property type="entry name" value="WD_REPEATS_1"/>
    <property type="match status" value="3"/>
</dbReference>